<proteinExistence type="predicted"/>
<evidence type="ECO:0000313" key="2">
    <source>
        <dbReference type="Proteomes" id="UP000186351"/>
    </source>
</evidence>
<sequence length="440" mass="47853">MNTRNFIRHIYIAVILSGICITSCDSDDAISADSLYYNIELSSDYLIPSKGIDPTSYGNGKKVIIRANGHWTIEPVGDDTGWMKIYPMEGDDDGWLRLYADENTRASERTAEYMISVNGIPQEETLTITQAPAQPFLNISTSALTFKRIGGELSVIVDTNVDWEYNIDGEDASRFVATSSDMASLTVKAIGVNETGADISAALILRGTGDNSSVNRVISLTQLYATFFDDFSWLKSEAGVLGWKIATGKKEVRIDQWSAEEKGHGWTSLSTWLYSRTGFIKFGKGGYGGDVASPYISEISGSADVTISWNALGYVTAKNVHDDIDYYFVGILGPGNITGTSSNGTSGATFIYKDSDGESVMLNAVRFELGAGAWFDPVNDPTGTEVWTSATSLFSINVEGFTSESRVVFVTGTGSVDNAYQNSNSKNSRLFVDNFKIVEN</sequence>
<gene>
    <name evidence="1" type="ORF">A4V02_11210</name>
</gene>
<dbReference type="CDD" id="cd14948">
    <property type="entry name" value="BACON"/>
    <property type="match status" value="1"/>
</dbReference>
<accession>A0A1Z2XGZ3</accession>
<name>A0A1B1SBL7_9BACT</name>
<dbReference type="InterPro" id="IPR013783">
    <property type="entry name" value="Ig-like_fold"/>
</dbReference>
<accession>A0A1B1SBL7</accession>
<dbReference type="OrthoDB" id="7168509at2"/>
<organism evidence="1 2">
    <name type="scientific">Muribaculum intestinale</name>
    <dbReference type="NCBI Taxonomy" id="1796646"/>
    <lineage>
        <taxon>Bacteria</taxon>
        <taxon>Pseudomonadati</taxon>
        <taxon>Bacteroidota</taxon>
        <taxon>Bacteroidia</taxon>
        <taxon>Bacteroidales</taxon>
        <taxon>Muribaculaceae</taxon>
        <taxon>Muribaculum</taxon>
    </lineage>
</organism>
<reference evidence="2" key="1">
    <citation type="submission" date="2016-04" db="EMBL/GenBank/DDBJ databases">
        <title>Complete Genome Sequences of Twelve Strains of a Stable Defined Moderately Diverse Mouse Microbiota 2 (sDMDMm2).</title>
        <authorList>
            <person name="Uchimura Y."/>
            <person name="Wyss M."/>
            <person name="Brugiroux S."/>
            <person name="Limenitakis J.P."/>
            <person name="Stecher B."/>
            <person name="McCoy K.D."/>
            <person name="Macpherson A.J."/>
        </authorList>
    </citation>
    <scope>NUCLEOTIDE SEQUENCE [LARGE SCALE GENOMIC DNA]</scope>
    <source>
        <strain evidence="2">YL27</strain>
    </source>
</reference>
<dbReference type="STRING" id="1796646.A4V02_11210"/>
<dbReference type="KEGG" id="pary:A4V02_11210"/>
<protein>
    <submittedName>
        <fullName evidence="1">Uncharacterized protein</fullName>
    </submittedName>
</protein>
<dbReference type="Gene3D" id="2.60.40.10">
    <property type="entry name" value="Immunoglobulins"/>
    <property type="match status" value="1"/>
</dbReference>
<dbReference type="InterPro" id="IPR024361">
    <property type="entry name" value="BACON"/>
</dbReference>
<dbReference type="Proteomes" id="UP000186351">
    <property type="component" value="Chromosome"/>
</dbReference>
<keyword evidence="2" id="KW-1185">Reference proteome</keyword>
<dbReference type="GeneID" id="65537440"/>
<dbReference type="EMBL" id="CP015402">
    <property type="protein sequence ID" value="ANU64221.1"/>
    <property type="molecule type" value="Genomic_DNA"/>
</dbReference>
<evidence type="ECO:0000313" key="1">
    <source>
        <dbReference type="EMBL" id="ANU64221.1"/>
    </source>
</evidence>
<dbReference type="RefSeq" id="WP_068961511.1">
    <property type="nucleotide sequence ID" value="NZ_CAJTAP010000001.1"/>
</dbReference>
<dbReference type="AlphaFoldDB" id="A0A1B1SBL7"/>